<evidence type="ECO:0000313" key="3">
    <source>
        <dbReference type="Proteomes" id="UP000005801"/>
    </source>
</evidence>
<dbReference type="STRING" id="391625.PPSIR1_12003"/>
<feature type="region of interest" description="Disordered" evidence="1">
    <location>
        <begin position="1"/>
        <end position="108"/>
    </location>
</feature>
<keyword evidence="3" id="KW-1185">Reference proteome</keyword>
<protein>
    <submittedName>
        <fullName evidence="2">Uncharacterized protein</fullName>
    </submittedName>
</protein>
<proteinExistence type="predicted"/>
<accession>A6G5T0</accession>
<dbReference type="EMBL" id="ABCS01000027">
    <property type="protein sequence ID" value="EDM78704.1"/>
    <property type="molecule type" value="Genomic_DNA"/>
</dbReference>
<feature type="compositionally biased region" description="Acidic residues" evidence="1">
    <location>
        <begin position="18"/>
        <end position="33"/>
    </location>
</feature>
<dbReference type="AlphaFoldDB" id="A6G5T0"/>
<feature type="compositionally biased region" description="Acidic residues" evidence="1">
    <location>
        <begin position="94"/>
        <end position="105"/>
    </location>
</feature>
<gene>
    <name evidence="2" type="ORF">PPSIR1_12003</name>
</gene>
<evidence type="ECO:0000256" key="1">
    <source>
        <dbReference type="SAM" id="MobiDB-lite"/>
    </source>
</evidence>
<comment type="caution">
    <text evidence="2">The sequence shown here is derived from an EMBL/GenBank/DDBJ whole genome shotgun (WGS) entry which is preliminary data.</text>
</comment>
<feature type="compositionally biased region" description="Low complexity" evidence="1">
    <location>
        <begin position="46"/>
        <end position="77"/>
    </location>
</feature>
<dbReference type="Proteomes" id="UP000005801">
    <property type="component" value="Unassembled WGS sequence"/>
</dbReference>
<reference evidence="2 3" key="1">
    <citation type="submission" date="2007-06" db="EMBL/GenBank/DDBJ databases">
        <authorList>
            <person name="Shimkets L."/>
            <person name="Ferriera S."/>
            <person name="Johnson J."/>
            <person name="Kravitz S."/>
            <person name="Beeson K."/>
            <person name="Sutton G."/>
            <person name="Rogers Y.-H."/>
            <person name="Friedman R."/>
            <person name="Frazier M."/>
            <person name="Venter J.C."/>
        </authorList>
    </citation>
    <scope>NUCLEOTIDE SEQUENCE [LARGE SCALE GENOMIC DNA]</scope>
    <source>
        <strain evidence="2 3">SIR-1</strain>
    </source>
</reference>
<name>A6G5T0_9BACT</name>
<organism evidence="2 3">
    <name type="scientific">Plesiocystis pacifica SIR-1</name>
    <dbReference type="NCBI Taxonomy" id="391625"/>
    <lineage>
        <taxon>Bacteria</taxon>
        <taxon>Pseudomonadati</taxon>
        <taxon>Myxococcota</taxon>
        <taxon>Polyangia</taxon>
        <taxon>Nannocystales</taxon>
        <taxon>Nannocystaceae</taxon>
        <taxon>Plesiocystis</taxon>
    </lineage>
</organism>
<sequence>MAVGCQQFNPAFGQAGGDESEGAEEESEGESESAGEAGSGTGEGSTTGDADTGTEGSSGESSGASTSTSGGSTSTEEGFTEEGPLDEGPFTEEGPLDEGFTEEGPVDTGFEEGMTACVPLAEGSCHACAADSCCEEVYEYCSLDPGKCTCFMMCVAEGGLSVTCFIQCGPPLGSAVAELLGGCVEEYCLDECAP</sequence>
<evidence type="ECO:0000313" key="2">
    <source>
        <dbReference type="EMBL" id="EDM78704.1"/>
    </source>
</evidence>